<dbReference type="Pfam" id="PF13472">
    <property type="entry name" value="Lipase_GDSL_2"/>
    <property type="match status" value="1"/>
</dbReference>
<reference evidence="2" key="1">
    <citation type="submission" date="2020-10" db="EMBL/GenBank/DDBJ databases">
        <title>Connecting structure to function with the recovery of over 1000 high-quality activated sludge metagenome-assembled genomes encoding full-length rRNA genes using long-read sequencing.</title>
        <authorList>
            <person name="Singleton C.M."/>
            <person name="Petriglieri F."/>
            <person name="Kristensen J.M."/>
            <person name="Kirkegaard R.H."/>
            <person name="Michaelsen T.Y."/>
            <person name="Andersen M.H."/>
            <person name="Karst S.M."/>
            <person name="Dueholm M.S."/>
            <person name="Nielsen P.H."/>
            <person name="Albertsen M."/>
        </authorList>
    </citation>
    <scope>NUCLEOTIDE SEQUENCE</scope>
    <source>
        <strain evidence="2">Bjer_18-Q3-R1-45_BAT3C.347</strain>
    </source>
</reference>
<feature type="domain" description="SGNH hydrolase-type esterase" evidence="1">
    <location>
        <begin position="44"/>
        <end position="199"/>
    </location>
</feature>
<evidence type="ECO:0000313" key="2">
    <source>
        <dbReference type="EMBL" id="MBK6972255.1"/>
    </source>
</evidence>
<evidence type="ECO:0000259" key="1">
    <source>
        <dbReference type="Pfam" id="PF13472"/>
    </source>
</evidence>
<protein>
    <submittedName>
        <fullName evidence="2">Arylesterase</fullName>
    </submittedName>
</protein>
<dbReference type="Gene3D" id="3.40.50.1110">
    <property type="entry name" value="SGNH hydrolase"/>
    <property type="match status" value="1"/>
</dbReference>
<dbReference type="AlphaFoldDB" id="A0A9D7DWQ5"/>
<gene>
    <name evidence="2" type="ORF">IPH26_04620</name>
</gene>
<dbReference type="InterPro" id="IPR036514">
    <property type="entry name" value="SGNH_hydro_sf"/>
</dbReference>
<name>A0A9D7DWQ5_9PROT</name>
<proteinExistence type="predicted"/>
<dbReference type="PANTHER" id="PTHR30383:SF24">
    <property type="entry name" value="THIOESTERASE 1_PROTEASE 1_LYSOPHOSPHOLIPASE L1"/>
    <property type="match status" value="1"/>
</dbReference>
<organism evidence="2 3">
    <name type="scientific">Candidatus Methylophosphatis roskildensis</name>
    <dbReference type="NCBI Taxonomy" id="2899263"/>
    <lineage>
        <taxon>Bacteria</taxon>
        <taxon>Pseudomonadati</taxon>
        <taxon>Pseudomonadota</taxon>
        <taxon>Betaproteobacteria</taxon>
        <taxon>Nitrosomonadales</taxon>
        <taxon>Sterolibacteriaceae</taxon>
        <taxon>Candidatus Methylophosphatis</taxon>
    </lineage>
</organism>
<dbReference type="Proteomes" id="UP000807785">
    <property type="component" value="Unassembled WGS sequence"/>
</dbReference>
<dbReference type="PANTHER" id="PTHR30383">
    <property type="entry name" value="THIOESTERASE 1/PROTEASE 1/LYSOPHOSPHOLIPASE L1"/>
    <property type="match status" value="1"/>
</dbReference>
<dbReference type="GO" id="GO:0004622">
    <property type="term" value="F:phosphatidylcholine lysophospholipase activity"/>
    <property type="evidence" value="ECO:0007669"/>
    <property type="project" value="TreeGrafter"/>
</dbReference>
<sequence>MMSRIDKSHLQFGRLLCALFCLALAIGCSQKREAQLAPGSVVLALGDSITAGHGVMPEEAWPALLARRSGWRIINAGVSGDTSGGALQRLAALIAEHAPQLVIVEIGGNDMLRRAAESQISTNLAAIVELAQQHQVRVALLAIPRPSVLGAATGHLAPAGFYAALGSRREVVLVNDAVSDVLSDAELRLDPLHPNPAGHVVLSEKLEKSFRASGLLR</sequence>
<dbReference type="InterPro" id="IPR013830">
    <property type="entry name" value="SGNH_hydro"/>
</dbReference>
<evidence type="ECO:0000313" key="3">
    <source>
        <dbReference type="Proteomes" id="UP000807785"/>
    </source>
</evidence>
<comment type="caution">
    <text evidence="2">The sequence shown here is derived from an EMBL/GenBank/DDBJ whole genome shotgun (WGS) entry which is preliminary data.</text>
</comment>
<dbReference type="EMBL" id="JADJEV010000002">
    <property type="protein sequence ID" value="MBK6972255.1"/>
    <property type="molecule type" value="Genomic_DNA"/>
</dbReference>
<dbReference type="PROSITE" id="PS51257">
    <property type="entry name" value="PROKAR_LIPOPROTEIN"/>
    <property type="match status" value="1"/>
</dbReference>
<dbReference type="SUPFAM" id="SSF52266">
    <property type="entry name" value="SGNH hydrolase"/>
    <property type="match status" value="1"/>
</dbReference>
<accession>A0A9D7DWQ5</accession>
<dbReference type="InterPro" id="IPR051532">
    <property type="entry name" value="Ester_Hydrolysis_Enzymes"/>
</dbReference>